<dbReference type="InterPro" id="IPR002130">
    <property type="entry name" value="Cyclophilin-type_PPIase_dom"/>
</dbReference>
<evidence type="ECO:0000256" key="4">
    <source>
        <dbReference type="ARBA" id="ARBA00023186"/>
    </source>
</evidence>
<dbReference type="PANTHER" id="PTHR11071">
    <property type="entry name" value="PEPTIDYL-PROLYL CIS-TRANS ISOMERASE"/>
    <property type="match status" value="1"/>
</dbReference>
<comment type="catalytic activity">
    <reaction evidence="1 6">
        <text>[protein]-peptidylproline (omega=180) = [protein]-peptidylproline (omega=0)</text>
        <dbReference type="Rhea" id="RHEA:16237"/>
        <dbReference type="Rhea" id="RHEA-COMP:10747"/>
        <dbReference type="Rhea" id="RHEA-COMP:10748"/>
        <dbReference type="ChEBI" id="CHEBI:83833"/>
        <dbReference type="ChEBI" id="CHEBI:83834"/>
        <dbReference type="EC" id="5.2.1.8"/>
    </reaction>
</comment>
<evidence type="ECO:0000256" key="3">
    <source>
        <dbReference type="ARBA" id="ARBA00023110"/>
    </source>
</evidence>
<dbReference type="PROSITE" id="PS00170">
    <property type="entry name" value="CSA_PPIASE_1"/>
    <property type="match status" value="1"/>
</dbReference>
<dbReference type="PRINTS" id="PR00153">
    <property type="entry name" value="CSAPPISMRASE"/>
</dbReference>
<evidence type="ECO:0000313" key="8">
    <source>
        <dbReference type="EMBL" id="AKG62539.1"/>
    </source>
</evidence>
<comment type="function">
    <text evidence="6">PPIases accelerate the folding of proteins. It catalyzes the cis-trans isomerization of proline imidic peptide bonds in oligopeptides.</text>
</comment>
<name>A0A0F7CYQ7_9ROSI</name>
<feature type="domain" description="PPIase cyclophilin-type" evidence="7">
    <location>
        <begin position="93"/>
        <end position="240"/>
    </location>
</feature>
<dbReference type="AlphaFoldDB" id="A0A0F7CYQ7"/>
<organism evidence="8">
    <name type="scientific">Pelargonium nanum</name>
    <dbReference type="NCBI Taxonomy" id="59882"/>
    <lineage>
        <taxon>Eukaryota</taxon>
        <taxon>Viridiplantae</taxon>
        <taxon>Streptophyta</taxon>
        <taxon>Embryophyta</taxon>
        <taxon>Tracheophyta</taxon>
        <taxon>Spermatophyta</taxon>
        <taxon>Magnoliopsida</taxon>
        <taxon>eudicotyledons</taxon>
        <taxon>Gunneridae</taxon>
        <taxon>Pentapetalae</taxon>
        <taxon>rosids</taxon>
        <taxon>malvids</taxon>
        <taxon>Geraniales</taxon>
        <taxon>Geraniaceae</taxon>
        <taxon>Pelargonium</taxon>
    </lineage>
</organism>
<sequence>MASSLSTLPNVGSLSAPRSIPQVKAMSATCSFVKLQKRSSSFLSGSSRLAPLTSSSRRFGPVRASAEDVPLQAKVTNKVYFDISIGNPVGNLAGRIVIGLFGDDVPQTAENFRALCTGEKGFGFKDSAFHRVIKDFMIQGGDFDKGNGTGGKSIYGRTFKDENFKLTHVGPGVVSMANAGPNTNGSQFFICTVKTPWLDQRHVVFGQVLEGMETVKLIESQETDRGDRPRQKVVIFDCGELPMV</sequence>
<dbReference type="GO" id="GO:0003755">
    <property type="term" value="F:peptidyl-prolyl cis-trans isomerase activity"/>
    <property type="evidence" value="ECO:0007669"/>
    <property type="project" value="UniProtKB-UniRule"/>
</dbReference>
<dbReference type="InterPro" id="IPR029000">
    <property type="entry name" value="Cyclophilin-like_dom_sf"/>
</dbReference>
<dbReference type="PROSITE" id="PS50072">
    <property type="entry name" value="CSA_PPIASE_2"/>
    <property type="match status" value="1"/>
</dbReference>
<dbReference type="InterPro" id="IPR020892">
    <property type="entry name" value="Cyclophilin-type_PPIase_CS"/>
</dbReference>
<protein>
    <recommendedName>
        <fullName evidence="6">Peptidyl-prolyl cis-trans isomerase</fullName>
        <shortName evidence="6">PPIase</shortName>
        <ecNumber evidence="6">5.2.1.8</ecNumber>
    </recommendedName>
</protein>
<dbReference type="EMBL" id="KM584439">
    <property type="protein sequence ID" value="AKG62539.1"/>
    <property type="molecule type" value="mRNA"/>
</dbReference>
<dbReference type="GO" id="GO:0006457">
    <property type="term" value="P:protein folding"/>
    <property type="evidence" value="ECO:0007669"/>
    <property type="project" value="InterPro"/>
</dbReference>
<dbReference type="GO" id="GO:0016018">
    <property type="term" value="F:cyclosporin A binding"/>
    <property type="evidence" value="ECO:0007669"/>
    <property type="project" value="TreeGrafter"/>
</dbReference>
<comment type="similarity">
    <text evidence="2 6">Belongs to the cyclophilin-type PPIase family.</text>
</comment>
<reference evidence="8" key="1">
    <citation type="journal article" date="2015" name="BMC Plant Biol.">
        <title>NDH expression marks major transitions in plant evolution and reveals coordinate intracellular gene loss.</title>
        <authorList>
            <person name="Ruhlman T.A."/>
            <person name="Chang W.J."/>
            <person name="Chen J.J."/>
            <person name="Huang Y.T."/>
            <person name="Chan M.T."/>
            <person name="Zhang J."/>
            <person name="Liao D.C."/>
            <person name="Blazier J.C."/>
            <person name="Jin X."/>
            <person name="Shih M.C."/>
            <person name="Jansen R.K."/>
            <person name="Lin C.S."/>
        </authorList>
    </citation>
    <scope>NUCLEOTIDE SEQUENCE</scope>
</reference>
<evidence type="ECO:0000256" key="6">
    <source>
        <dbReference type="RuleBase" id="RU363019"/>
    </source>
</evidence>
<dbReference type="EC" id="5.2.1.8" evidence="6"/>
<accession>A0A0F7CYQ7</accession>
<dbReference type="SUPFAM" id="SSF50891">
    <property type="entry name" value="Cyclophilin-like"/>
    <property type="match status" value="1"/>
</dbReference>
<evidence type="ECO:0000256" key="5">
    <source>
        <dbReference type="ARBA" id="ARBA00023235"/>
    </source>
</evidence>
<dbReference type="Gene3D" id="2.40.100.10">
    <property type="entry name" value="Cyclophilin-like"/>
    <property type="match status" value="1"/>
</dbReference>
<keyword evidence="5 6" id="KW-0413">Isomerase</keyword>
<keyword evidence="4" id="KW-0143">Chaperone</keyword>
<dbReference type="FunFam" id="2.40.100.10:FF:000001">
    <property type="entry name" value="Peptidyl-prolyl cis-trans isomerase"/>
    <property type="match status" value="1"/>
</dbReference>
<evidence type="ECO:0000259" key="7">
    <source>
        <dbReference type="PROSITE" id="PS50072"/>
    </source>
</evidence>
<gene>
    <name evidence="8" type="primary">PnsL5</name>
</gene>
<dbReference type="PANTHER" id="PTHR11071:SF561">
    <property type="entry name" value="PEPTIDYL-PROLYL CIS-TRANS ISOMERASE D-RELATED"/>
    <property type="match status" value="1"/>
</dbReference>
<dbReference type="CDD" id="cd01926">
    <property type="entry name" value="cyclophilin_ABH_like"/>
    <property type="match status" value="1"/>
</dbReference>
<proteinExistence type="evidence at transcript level"/>
<dbReference type="GO" id="GO:0005737">
    <property type="term" value="C:cytoplasm"/>
    <property type="evidence" value="ECO:0007669"/>
    <property type="project" value="TreeGrafter"/>
</dbReference>
<evidence type="ECO:0000256" key="2">
    <source>
        <dbReference type="ARBA" id="ARBA00007365"/>
    </source>
</evidence>
<dbReference type="Pfam" id="PF00160">
    <property type="entry name" value="Pro_isomerase"/>
    <property type="match status" value="1"/>
</dbReference>
<evidence type="ECO:0000256" key="1">
    <source>
        <dbReference type="ARBA" id="ARBA00000971"/>
    </source>
</evidence>
<keyword evidence="3 6" id="KW-0697">Rotamase</keyword>